<dbReference type="AlphaFoldDB" id="A0A5R9B430"/>
<organism evidence="3 4">
    <name type="scientific">Staphylococcus xylosus</name>
    <dbReference type="NCBI Taxonomy" id="1288"/>
    <lineage>
        <taxon>Bacteria</taxon>
        <taxon>Bacillati</taxon>
        <taxon>Bacillota</taxon>
        <taxon>Bacilli</taxon>
        <taxon>Bacillales</taxon>
        <taxon>Staphylococcaceae</taxon>
        <taxon>Staphylococcus</taxon>
    </lineage>
</organism>
<name>A0A5R9B430_STAXY</name>
<evidence type="ECO:0000313" key="4">
    <source>
        <dbReference type="Proteomes" id="UP000307747"/>
    </source>
</evidence>
<dbReference type="CDD" id="cd00761">
    <property type="entry name" value="Glyco_tranf_GTA_type"/>
    <property type="match status" value="1"/>
</dbReference>
<dbReference type="InterPro" id="IPR029044">
    <property type="entry name" value="Nucleotide-diphossugar_trans"/>
</dbReference>
<comment type="caution">
    <text evidence="3">The sequence shown here is derived from an EMBL/GenBank/DDBJ whole genome shotgun (WGS) entry which is preliminary data.</text>
</comment>
<dbReference type="Gene3D" id="3.90.550.10">
    <property type="entry name" value="Spore Coat Polysaccharide Biosynthesis Protein SpsA, Chain A"/>
    <property type="match status" value="1"/>
</dbReference>
<dbReference type="PANTHER" id="PTHR22916">
    <property type="entry name" value="GLYCOSYLTRANSFERASE"/>
    <property type="match status" value="1"/>
</dbReference>
<comment type="similarity">
    <text evidence="1">Belongs to the glycosyltransferase 2 family.</text>
</comment>
<dbReference type="SUPFAM" id="SSF53448">
    <property type="entry name" value="Nucleotide-diphospho-sugar transferases"/>
    <property type="match status" value="1"/>
</dbReference>
<evidence type="ECO:0000313" key="3">
    <source>
        <dbReference type="EMBL" id="TLP89877.1"/>
    </source>
</evidence>
<evidence type="ECO:0000256" key="1">
    <source>
        <dbReference type="ARBA" id="ARBA00006739"/>
    </source>
</evidence>
<protein>
    <submittedName>
        <fullName evidence="3">Glycosyltransferase family 2 protein</fullName>
    </submittedName>
</protein>
<dbReference type="Pfam" id="PF00535">
    <property type="entry name" value="Glycos_transf_2"/>
    <property type="match status" value="1"/>
</dbReference>
<feature type="domain" description="Glycosyltransferase 2-like" evidence="2">
    <location>
        <begin position="3"/>
        <end position="164"/>
    </location>
</feature>
<dbReference type="InterPro" id="IPR001173">
    <property type="entry name" value="Glyco_trans_2-like"/>
</dbReference>
<accession>A0A5R9B430</accession>
<dbReference type="GO" id="GO:0016758">
    <property type="term" value="F:hexosyltransferase activity"/>
    <property type="evidence" value="ECO:0007669"/>
    <property type="project" value="UniProtKB-ARBA"/>
</dbReference>
<keyword evidence="3" id="KW-0808">Transferase</keyword>
<reference evidence="3 4" key="1">
    <citation type="submission" date="2019-05" db="EMBL/GenBank/DDBJ databases">
        <title>The metagenome of a microbial culture collection derived from dairy environment covers the genomic content of the human microbiome.</title>
        <authorList>
            <person name="Roder T."/>
            <person name="Wuthrich D."/>
            <person name="Sattari Z."/>
            <person name="Von Ah U."/>
            <person name="Bar C."/>
            <person name="Ronchi F."/>
            <person name="Macpherson A.J."/>
            <person name="Ganal-Vonarburg S.C."/>
            <person name="Bruggmann R."/>
            <person name="Vergeres G."/>
        </authorList>
    </citation>
    <scope>NUCLEOTIDE SEQUENCE [LARGE SCALE GENOMIC DNA]</scope>
    <source>
        <strain evidence="3 4">FAM 20833</strain>
    </source>
</reference>
<sequence length="438" mass="51817">MFSVIIPTWNSEKKIAKTLDRLLKQLPFSDDEIIVINDGSRDKTKQILKPYEKFKQVKIFQQRNLGVSAARNIGVKQTSSKSKYITFVDDSDSVSDNFFTVSHNFFSKNPQISIVSIPIVTLPNNKQINHTTESNVTTQIINITKQSKELQYHIGGVVFKRDLFLKEYFAFDENSTYWEDAKLINSILLDKQYYGILQNAKYYYDRKDKNSLSQIAWQHYYRYLPQITDNYMPLIQQSIKKYGEVLEYIQVLIVRHYISYILEHNQSLLVDKFIFDNHLFKNKSIELFYYIEPKIISELNILNRYKSFLYFIKGLNFPNELYFDSITIYMHEYNLFKQELTFSLSHNAYGLSENTEICVFEKRKKVYKARMISNDTVQILGYEIFDISKNKYRIKFSLVKLLFGATLHIVDKEYNNIIIVHSVPILKRLISNVVKKQK</sequence>
<proteinExistence type="inferred from homology"/>
<dbReference type="RefSeq" id="WP_107543078.1">
    <property type="nucleotide sequence ID" value="NZ_CP031275.1"/>
</dbReference>
<gene>
    <name evidence="3" type="ORF">FEZ53_10500</name>
</gene>
<dbReference type="OrthoDB" id="396512at2"/>
<dbReference type="Proteomes" id="UP000307747">
    <property type="component" value="Unassembled WGS sequence"/>
</dbReference>
<evidence type="ECO:0000259" key="2">
    <source>
        <dbReference type="Pfam" id="PF00535"/>
    </source>
</evidence>
<dbReference type="PANTHER" id="PTHR22916:SF3">
    <property type="entry name" value="UDP-GLCNAC:BETAGAL BETA-1,3-N-ACETYLGLUCOSAMINYLTRANSFERASE-LIKE PROTEIN 1"/>
    <property type="match status" value="1"/>
</dbReference>
<dbReference type="EMBL" id="VBTJ01000002">
    <property type="protein sequence ID" value="TLP89877.1"/>
    <property type="molecule type" value="Genomic_DNA"/>
</dbReference>